<evidence type="ECO:0000256" key="5">
    <source>
        <dbReference type="RuleBase" id="RU003847"/>
    </source>
</evidence>
<dbReference type="InterPro" id="IPR033655">
    <property type="entry name" value="TGS_RelA/SpoT"/>
</dbReference>
<dbReference type="SUPFAM" id="SSF81271">
    <property type="entry name" value="TGS-like"/>
    <property type="match status" value="1"/>
</dbReference>
<dbReference type="InterPro" id="IPR004095">
    <property type="entry name" value="TGS"/>
</dbReference>
<dbReference type="InterPro" id="IPR002912">
    <property type="entry name" value="ACT_dom"/>
</dbReference>
<accession>A0A368C6H7</accession>
<dbReference type="Pfam" id="PF19296">
    <property type="entry name" value="RelA_AH_RIS"/>
    <property type="match status" value="1"/>
</dbReference>
<name>A0A368C6H7_9GAMM</name>
<dbReference type="InterPro" id="IPR045865">
    <property type="entry name" value="ACT-like_dom_sf"/>
</dbReference>
<dbReference type="GO" id="GO:0015949">
    <property type="term" value="P:nucleobase-containing small molecule interconversion"/>
    <property type="evidence" value="ECO:0007669"/>
    <property type="project" value="UniProtKB-ARBA"/>
</dbReference>
<comment type="catalytic activity">
    <reaction evidence="4">
        <text>guanosine 3',5'-bis(diphosphate) + H2O = GDP + diphosphate + H(+)</text>
        <dbReference type="Rhea" id="RHEA:14253"/>
        <dbReference type="ChEBI" id="CHEBI:15377"/>
        <dbReference type="ChEBI" id="CHEBI:15378"/>
        <dbReference type="ChEBI" id="CHEBI:33019"/>
        <dbReference type="ChEBI" id="CHEBI:58189"/>
        <dbReference type="ChEBI" id="CHEBI:77828"/>
        <dbReference type="EC" id="3.1.7.2"/>
    </reaction>
</comment>
<dbReference type="SUPFAM" id="SSF81301">
    <property type="entry name" value="Nucleotidyltransferase"/>
    <property type="match status" value="1"/>
</dbReference>
<dbReference type="InterPro" id="IPR003607">
    <property type="entry name" value="HD/PDEase_dom"/>
</dbReference>
<dbReference type="Pfam" id="PF13291">
    <property type="entry name" value="ACT_4"/>
    <property type="match status" value="1"/>
</dbReference>
<dbReference type="CDD" id="cd04876">
    <property type="entry name" value="ACT_RelA-SpoT"/>
    <property type="match status" value="1"/>
</dbReference>
<keyword evidence="1 8" id="KW-0378">Hydrolase</keyword>
<dbReference type="InterPro" id="IPR043519">
    <property type="entry name" value="NT_sf"/>
</dbReference>
<dbReference type="GO" id="GO:0015970">
    <property type="term" value="P:guanosine tetraphosphate biosynthetic process"/>
    <property type="evidence" value="ECO:0007669"/>
    <property type="project" value="UniProtKB-UniPathway"/>
</dbReference>
<evidence type="ECO:0000256" key="1">
    <source>
        <dbReference type="ARBA" id="ARBA00022801"/>
    </source>
</evidence>
<protein>
    <recommendedName>
        <fullName evidence="3">guanosine-3',5'-bis(diphosphate) 3'-diphosphatase</fullName>
        <ecNumber evidence="3">3.1.7.2</ecNumber>
    </recommendedName>
</protein>
<dbReference type="CDD" id="cd00077">
    <property type="entry name" value="HDc"/>
    <property type="match status" value="1"/>
</dbReference>
<comment type="pathway">
    <text evidence="2">Purine metabolism; ppGpp biosynthesis; ppGpp from GDP: step 1/1.</text>
</comment>
<dbReference type="Gene3D" id="1.10.3210.10">
    <property type="entry name" value="Hypothetical protein af1432"/>
    <property type="match status" value="1"/>
</dbReference>
<dbReference type="GO" id="GO:0008893">
    <property type="term" value="F:guanosine-3',5'-bis(diphosphate) 3'-diphosphatase activity"/>
    <property type="evidence" value="ECO:0007669"/>
    <property type="project" value="UniProtKB-EC"/>
</dbReference>
<dbReference type="PANTHER" id="PTHR21262:SF36">
    <property type="entry name" value="BIFUNCTIONAL (P)PPGPP SYNTHASE_HYDROLASE SPOT"/>
    <property type="match status" value="1"/>
</dbReference>
<organism evidence="8 9">
    <name type="scientific">SAR86 cluster bacterium</name>
    <dbReference type="NCBI Taxonomy" id="2030880"/>
    <lineage>
        <taxon>Bacteria</taxon>
        <taxon>Pseudomonadati</taxon>
        <taxon>Pseudomonadota</taxon>
        <taxon>Gammaproteobacteria</taxon>
        <taxon>SAR86 cluster</taxon>
    </lineage>
</organism>
<evidence type="ECO:0000256" key="3">
    <source>
        <dbReference type="ARBA" id="ARBA00024387"/>
    </source>
</evidence>
<dbReference type="PANTHER" id="PTHR21262">
    <property type="entry name" value="GUANOSINE-3',5'-BIS DIPHOSPHATE 3'-PYROPHOSPHOHYDROLASE"/>
    <property type="match status" value="1"/>
</dbReference>
<dbReference type="Pfam" id="PF13328">
    <property type="entry name" value="HD_4"/>
    <property type="match status" value="1"/>
</dbReference>
<dbReference type="GO" id="GO:0042594">
    <property type="term" value="P:response to starvation"/>
    <property type="evidence" value="ECO:0007669"/>
    <property type="project" value="TreeGrafter"/>
</dbReference>
<dbReference type="Gene3D" id="3.10.20.30">
    <property type="match status" value="1"/>
</dbReference>
<reference evidence="8 9" key="1">
    <citation type="journal article" date="2018" name="Microbiome">
        <title>Fine metagenomic profile of the Mediterranean stratified and mixed water columns revealed by assembly and recruitment.</title>
        <authorList>
            <person name="Haro-Moreno J.M."/>
            <person name="Lopez-Perez M."/>
            <person name="De La Torre J.R."/>
            <person name="Picazo A."/>
            <person name="Camacho A."/>
            <person name="Rodriguez-Valera F."/>
        </authorList>
    </citation>
    <scope>NUCLEOTIDE SEQUENCE [LARGE SCALE GENOMIC DNA]</scope>
    <source>
        <strain evidence="8">MED-G78</strain>
    </source>
</reference>
<dbReference type="InterPro" id="IPR007685">
    <property type="entry name" value="RelA_SpoT"/>
</dbReference>
<dbReference type="SUPFAM" id="SSF109604">
    <property type="entry name" value="HD-domain/PDEase-like"/>
    <property type="match status" value="1"/>
</dbReference>
<feature type="domain" description="ACT" evidence="6">
    <location>
        <begin position="650"/>
        <end position="724"/>
    </location>
</feature>
<evidence type="ECO:0000256" key="2">
    <source>
        <dbReference type="ARBA" id="ARBA00024329"/>
    </source>
</evidence>
<dbReference type="GO" id="GO:0005886">
    <property type="term" value="C:plasma membrane"/>
    <property type="evidence" value="ECO:0007669"/>
    <property type="project" value="TreeGrafter"/>
</dbReference>
<feature type="domain" description="TGS" evidence="7">
    <location>
        <begin position="404"/>
        <end position="465"/>
    </location>
</feature>
<dbReference type="FunFam" id="1.10.3210.10:FF:000001">
    <property type="entry name" value="GTP pyrophosphokinase RelA"/>
    <property type="match status" value="1"/>
</dbReference>
<dbReference type="AlphaFoldDB" id="A0A368C6H7"/>
<dbReference type="FunFam" id="3.10.20.30:FF:000002">
    <property type="entry name" value="GTP pyrophosphokinase (RelA/SpoT)"/>
    <property type="match status" value="1"/>
</dbReference>
<evidence type="ECO:0000259" key="7">
    <source>
        <dbReference type="PROSITE" id="PS51880"/>
    </source>
</evidence>
<dbReference type="SMART" id="SM00471">
    <property type="entry name" value="HDc"/>
    <property type="match status" value="1"/>
</dbReference>
<dbReference type="PROSITE" id="PS51671">
    <property type="entry name" value="ACT"/>
    <property type="match status" value="1"/>
</dbReference>
<dbReference type="FunFam" id="3.30.460.10:FF:000001">
    <property type="entry name" value="GTP pyrophosphokinase RelA"/>
    <property type="match status" value="1"/>
</dbReference>
<evidence type="ECO:0000256" key="4">
    <source>
        <dbReference type="ARBA" id="ARBA00047968"/>
    </source>
</evidence>
<evidence type="ECO:0000259" key="6">
    <source>
        <dbReference type="PROSITE" id="PS51671"/>
    </source>
</evidence>
<dbReference type="InterPro" id="IPR004811">
    <property type="entry name" value="RelA/Spo_fam"/>
</dbReference>
<dbReference type="Pfam" id="PF04607">
    <property type="entry name" value="RelA_SpoT"/>
    <property type="match status" value="1"/>
</dbReference>
<dbReference type="Gene3D" id="3.30.460.10">
    <property type="entry name" value="Beta Polymerase, domain 2"/>
    <property type="match status" value="1"/>
</dbReference>
<dbReference type="InterPro" id="IPR045600">
    <property type="entry name" value="RelA/SpoT_AH_RIS"/>
</dbReference>
<dbReference type="EC" id="3.1.7.2" evidence="3"/>
<comment type="caution">
    <text evidence="8">The sequence shown here is derived from an EMBL/GenBank/DDBJ whole genome shotgun (WGS) entry which is preliminary data.</text>
</comment>
<dbReference type="InterPro" id="IPR012675">
    <property type="entry name" value="Beta-grasp_dom_sf"/>
</dbReference>
<dbReference type="GO" id="GO:0008728">
    <property type="term" value="F:GTP diphosphokinase activity"/>
    <property type="evidence" value="ECO:0007669"/>
    <property type="project" value="TreeGrafter"/>
</dbReference>
<dbReference type="Proteomes" id="UP000252915">
    <property type="component" value="Unassembled WGS sequence"/>
</dbReference>
<dbReference type="PROSITE" id="PS51880">
    <property type="entry name" value="TGS"/>
    <property type="match status" value="1"/>
</dbReference>
<comment type="function">
    <text evidence="5">In eubacteria ppGpp (guanosine 3'-diphosphate 5'-diphosphate) is a mediator of the stringent response that coordinates a variety of cellular activities in response to changes in nutritional abundance.</text>
</comment>
<evidence type="ECO:0000313" key="8">
    <source>
        <dbReference type="EMBL" id="RCL45189.1"/>
    </source>
</evidence>
<proteinExistence type="inferred from homology"/>
<dbReference type="InterPro" id="IPR012676">
    <property type="entry name" value="TGS-like"/>
</dbReference>
<dbReference type="NCBIfam" id="TIGR00691">
    <property type="entry name" value="spoT_relA"/>
    <property type="match status" value="1"/>
</dbReference>
<evidence type="ECO:0000313" key="9">
    <source>
        <dbReference type="Proteomes" id="UP000252915"/>
    </source>
</evidence>
<gene>
    <name evidence="8" type="ORF">DBW92_01440</name>
</gene>
<sequence>MNDRVLPNNLINFDSPESLLKFPKDFYIEAKSYLSKKDIRLIRKAYTFAHQAHVGQKRKDGSDYISHPTAVAKVLLELGMDADSICAGFMHDVLEDCDVQKINLEKIFNKDIANIVDGVSKLGKIELEDKAERNANNFQKMALAMANDVRVIVVKLCDRLHNMRTIDHLPRYKQIYVCKETLEIFGPLALRIGMQDVRAELEDRAFKCLHPLRAKMLKSAIKKSSGGRKKIIYKIRKEIKAHLKNNGILSTVQGREKNLYSIYRKIKVKHKPFSEILDVYAFRIIVNSADDCYRCLGIIHNCYKPIEQRFKDYIAIPKSNGYQGLHTALLALDAVPIEVQVQTKSMELIAEKGIAAHWTYKTDDIESGKEFRARRWMSSIIDLHKRSEGSEEFVESVKTDLFSDEVYVFTPKGNIVNLKTGATPIDFAYELHTDLGNTVVGCLVNRKEAPLNIELENGSTVEIITGKSINVDPAWLNFVVSGKARSAIRNQLRHQKVSQARKAGKVMLESELKRAGHSLEEYRGGTLNNVLKLIGVKSLNQLLTDLGLGKRTGNLVAERFYEGLQIRKDVSEELHPVTLIDNKIEGVAVRYAKCCMPIYGDPITAHSDTERGIVIHHSRCQQVAPFKQNDSRYLDANWGENKKTRSYAAHLQVIAQNKIGTLADVISTFTQRGINIIAVNTKDLDIKFTECNIEIDIENVDELRKIMQKLRSMKFVESCKRIVNDAKTINTK</sequence>
<dbReference type="Pfam" id="PF02824">
    <property type="entry name" value="TGS"/>
    <property type="match status" value="1"/>
</dbReference>
<dbReference type="CDD" id="cd05399">
    <property type="entry name" value="NT_Rel-Spo_like"/>
    <property type="match status" value="1"/>
</dbReference>
<dbReference type="CDD" id="cd01668">
    <property type="entry name" value="TGS_RSH"/>
    <property type="match status" value="1"/>
</dbReference>
<dbReference type="SUPFAM" id="SSF55021">
    <property type="entry name" value="ACT-like"/>
    <property type="match status" value="1"/>
</dbReference>
<dbReference type="SMART" id="SM00954">
    <property type="entry name" value="RelA_SpoT"/>
    <property type="match status" value="1"/>
</dbReference>
<comment type="similarity">
    <text evidence="5">Belongs to the relA/spoT family.</text>
</comment>
<dbReference type="UniPathway" id="UPA00908">
    <property type="reaction ID" value="UER00886"/>
</dbReference>
<dbReference type="EMBL" id="QOPI01000004">
    <property type="protein sequence ID" value="RCL45189.1"/>
    <property type="molecule type" value="Genomic_DNA"/>
</dbReference>
<dbReference type="Gene3D" id="3.30.70.260">
    <property type="match status" value="1"/>
</dbReference>